<evidence type="ECO:0000313" key="3">
    <source>
        <dbReference type="Proteomes" id="UP000700596"/>
    </source>
</evidence>
<evidence type="ECO:0000313" key="2">
    <source>
        <dbReference type="EMBL" id="KAH7115208.1"/>
    </source>
</evidence>
<protein>
    <submittedName>
        <fullName evidence="2">Uncharacterized protein</fullName>
    </submittedName>
</protein>
<keyword evidence="1" id="KW-1133">Transmembrane helix</keyword>
<feature type="transmembrane region" description="Helical" evidence="1">
    <location>
        <begin position="6"/>
        <end position="27"/>
    </location>
</feature>
<proteinExistence type="predicted"/>
<sequence length="81" mass="9471">MHLSFIKASVMIFLRYIALHLSFGLGLRKLVPANFRTSEARMCNTMALSSSIPMKTWRRTFSPGRRYTLRPRIIDTQIRIQ</sequence>
<organism evidence="2 3">
    <name type="scientific">Dendryphion nanum</name>
    <dbReference type="NCBI Taxonomy" id="256645"/>
    <lineage>
        <taxon>Eukaryota</taxon>
        <taxon>Fungi</taxon>
        <taxon>Dikarya</taxon>
        <taxon>Ascomycota</taxon>
        <taxon>Pezizomycotina</taxon>
        <taxon>Dothideomycetes</taxon>
        <taxon>Pleosporomycetidae</taxon>
        <taxon>Pleosporales</taxon>
        <taxon>Torulaceae</taxon>
        <taxon>Dendryphion</taxon>
    </lineage>
</organism>
<dbReference type="Proteomes" id="UP000700596">
    <property type="component" value="Unassembled WGS sequence"/>
</dbReference>
<accession>A0A9P9D9T1</accession>
<comment type="caution">
    <text evidence="2">The sequence shown here is derived from an EMBL/GenBank/DDBJ whole genome shotgun (WGS) entry which is preliminary data.</text>
</comment>
<dbReference type="EMBL" id="JAGMWT010000016">
    <property type="protein sequence ID" value="KAH7115208.1"/>
    <property type="molecule type" value="Genomic_DNA"/>
</dbReference>
<dbReference type="AlphaFoldDB" id="A0A9P9D9T1"/>
<reference evidence="2" key="1">
    <citation type="journal article" date="2021" name="Nat. Commun.">
        <title>Genetic determinants of endophytism in the Arabidopsis root mycobiome.</title>
        <authorList>
            <person name="Mesny F."/>
            <person name="Miyauchi S."/>
            <person name="Thiergart T."/>
            <person name="Pickel B."/>
            <person name="Atanasova L."/>
            <person name="Karlsson M."/>
            <person name="Huettel B."/>
            <person name="Barry K.W."/>
            <person name="Haridas S."/>
            <person name="Chen C."/>
            <person name="Bauer D."/>
            <person name="Andreopoulos W."/>
            <person name="Pangilinan J."/>
            <person name="LaButti K."/>
            <person name="Riley R."/>
            <person name="Lipzen A."/>
            <person name="Clum A."/>
            <person name="Drula E."/>
            <person name="Henrissat B."/>
            <person name="Kohler A."/>
            <person name="Grigoriev I.V."/>
            <person name="Martin F.M."/>
            <person name="Hacquard S."/>
        </authorList>
    </citation>
    <scope>NUCLEOTIDE SEQUENCE</scope>
    <source>
        <strain evidence="2">MPI-CAGE-CH-0243</strain>
    </source>
</reference>
<name>A0A9P9D9T1_9PLEO</name>
<evidence type="ECO:0000256" key="1">
    <source>
        <dbReference type="SAM" id="Phobius"/>
    </source>
</evidence>
<keyword evidence="1" id="KW-0812">Transmembrane</keyword>
<keyword evidence="1" id="KW-0472">Membrane</keyword>
<keyword evidence="3" id="KW-1185">Reference proteome</keyword>
<gene>
    <name evidence="2" type="ORF">B0J11DRAFT_127024</name>
</gene>